<reference evidence="1 2" key="1">
    <citation type="journal article" date="2014" name="PLoS ONE">
        <title>Global Analysis of Gene Expression Profiles in Physic Nut (Jatropha curcas L.) Seedlings Exposed to Salt Stress.</title>
        <authorList>
            <person name="Zhang L."/>
            <person name="Zhang C."/>
            <person name="Wu P."/>
            <person name="Chen Y."/>
            <person name="Li M."/>
            <person name="Jiang H."/>
            <person name="Wu G."/>
        </authorList>
    </citation>
    <scope>NUCLEOTIDE SEQUENCE [LARGE SCALE GENOMIC DNA]</scope>
    <source>
        <strain evidence="2">cv. GZQX0401</strain>
        <tissue evidence="1">Young leaves</tissue>
    </source>
</reference>
<sequence>MEMIVFIDTVVAMKTALVAVDGRIRLAEAERGGVDRSACWNGGSGNYGYGVVAEGWWCNCLRDRRQWHGPDRGEIVVLSVTIDLAGIKRREGWRWRIDCDSELQWWRTMAGWRDLLLSRQKCKRRKGKERKKERRKEEEKNGGRRRWSCWQCAGGAGGAAGWSGGTGMGEERLATRWI</sequence>
<dbReference type="AlphaFoldDB" id="A0A067K4E1"/>
<proteinExistence type="predicted"/>
<evidence type="ECO:0000313" key="1">
    <source>
        <dbReference type="EMBL" id="KDP27115.1"/>
    </source>
</evidence>
<protein>
    <submittedName>
        <fullName evidence="1">Uncharacterized protein</fullName>
    </submittedName>
</protein>
<dbReference type="EMBL" id="KK914867">
    <property type="protein sequence ID" value="KDP27115.1"/>
    <property type="molecule type" value="Genomic_DNA"/>
</dbReference>
<keyword evidence="2" id="KW-1185">Reference proteome</keyword>
<name>A0A067K4E1_JATCU</name>
<dbReference type="Proteomes" id="UP000027138">
    <property type="component" value="Unassembled WGS sequence"/>
</dbReference>
<evidence type="ECO:0000313" key="2">
    <source>
        <dbReference type="Proteomes" id="UP000027138"/>
    </source>
</evidence>
<accession>A0A067K4E1</accession>
<gene>
    <name evidence="1" type="ORF">JCGZ_22024</name>
</gene>
<organism evidence="1 2">
    <name type="scientific">Jatropha curcas</name>
    <name type="common">Barbados nut</name>
    <dbReference type="NCBI Taxonomy" id="180498"/>
    <lineage>
        <taxon>Eukaryota</taxon>
        <taxon>Viridiplantae</taxon>
        <taxon>Streptophyta</taxon>
        <taxon>Embryophyta</taxon>
        <taxon>Tracheophyta</taxon>
        <taxon>Spermatophyta</taxon>
        <taxon>Magnoliopsida</taxon>
        <taxon>eudicotyledons</taxon>
        <taxon>Gunneridae</taxon>
        <taxon>Pentapetalae</taxon>
        <taxon>rosids</taxon>
        <taxon>fabids</taxon>
        <taxon>Malpighiales</taxon>
        <taxon>Euphorbiaceae</taxon>
        <taxon>Crotonoideae</taxon>
        <taxon>Jatropheae</taxon>
        <taxon>Jatropha</taxon>
    </lineage>
</organism>